<organism evidence="2 4">
    <name type="scientific">Mucilaginibacter lappiensis</name>
    <dbReference type="NCBI Taxonomy" id="354630"/>
    <lineage>
        <taxon>Bacteria</taxon>
        <taxon>Pseudomonadati</taxon>
        <taxon>Bacteroidota</taxon>
        <taxon>Sphingobacteriia</taxon>
        <taxon>Sphingobacteriales</taxon>
        <taxon>Sphingobacteriaceae</taxon>
        <taxon>Mucilaginibacter</taxon>
    </lineage>
</organism>
<reference evidence="3 4" key="1">
    <citation type="submission" date="2020-08" db="EMBL/GenBank/DDBJ databases">
        <title>Genomic Encyclopedia of Type Strains, Phase IV (KMG-V): Genome sequencing to study the core and pangenomes of soil and plant-associated prokaryotes.</title>
        <authorList>
            <person name="Whitman W."/>
        </authorList>
    </citation>
    <scope>NUCLEOTIDE SEQUENCE [LARGE SCALE GENOMIC DNA]</scope>
    <source>
        <strain evidence="1 3">ANJLi2</strain>
        <strain evidence="2 4">MP601</strain>
    </source>
</reference>
<dbReference type="STRING" id="354630.SAMN05421821_11390"/>
<dbReference type="EMBL" id="JACHCA010000019">
    <property type="protein sequence ID" value="MBB6131037.1"/>
    <property type="molecule type" value="Genomic_DNA"/>
</dbReference>
<dbReference type="RefSeq" id="WP_175614153.1">
    <property type="nucleotide sequence ID" value="NZ_FTMG01000013.1"/>
</dbReference>
<comment type="caution">
    <text evidence="2">The sequence shown here is derived from an EMBL/GenBank/DDBJ whole genome shotgun (WGS) entry which is preliminary data.</text>
</comment>
<proteinExistence type="predicted"/>
<gene>
    <name evidence="2" type="ORF">HDF22_005188</name>
    <name evidence="1" type="ORF">HDF23_004402</name>
</gene>
<dbReference type="Proteomes" id="UP000548326">
    <property type="component" value="Unassembled WGS sequence"/>
</dbReference>
<name>A0A1N7E836_9SPHI</name>
<evidence type="ECO:0000313" key="4">
    <source>
        <dbReference type="Proteomes" id="UP000548326"/>
    </source>
</evidence>
<dbReference type="EMBL" id="JACHCB010000013">
    <property type="protein sequence ID" value="MBB6111631.1"/>
    <property type="molecule type" value="Genomic_DNA"/>
</dbReference>
<dbReference type="AlphaFoldDB" id="A0A1N7E836"/>
<dbReference type="Proteomes" id="UP000541583">
    <property type="component" value="Unassembled WGS sequence"/>
</dbReference>
<evidence type="ECO:0000313" key="1">
    <source>
        <dbReference type="EMBL" id="MBB6111631.1"/>
    </source>
</evidence>
<evidence type="ECO:0000313" key="2">
    <source>
        <dbReference type="EMBL" id="MBB6131037.1"/>
    </source>
</evidence>
<keyword evidence="3" id="KW-1185">Reference proteome</keyword>
<protein>
    <submittedName>
        <fullName evidence="2">Uncharacterized protein</fullName>
    </submittedName>
</protein>
<evidence type="ECO:0000313" key="3">
    <source>
        <dbReference type="Proteomes" id="UP000541583"/>
    </source>
</evidence>
<sequence length="58" mass="6404">MSGEIKALIGGLHNLQLKNYGLSVAEPREKLKRTHNGKVEKSTRLFLKRFPGVDASGL</sequence>
<accession>A0A1N7E836</accession>